<dbReference type="InterPro" id="IPR006015">
    <property type="entry name" value="Universal_stress_UspA"/>
</dbReference>
<dbReference type="EMBL" id="JPMX01000029">
    <property type="protein sequence ID" value="KGH47066.1"/>
    <property type="molecule type" value="Genomic_DNA"/>
</dbReference>
<dbReference type="InterPro" id="IPR006016">
    <property type="entry name" value="UspA"/>
</dbReference>
<dbReference type="RefSeq" id="WP_231558067.1">
    <property type="nucleotide sequence ID" value="NZ_JPMX01000029.1"/>
</dbReference>
<dbReference type="AlphaFoldDB" id="A0A098YB92"/>
<sequence>MTQQPGAQPENAALAAERDEAATELAGVEGEVSTRAVVAGGVVVGHDGSDCAQEALQWAAGLAERASWPLHVVRGWRIATAPQPASWEPGYVPPIGEYEQAVQTDLEADVRAVLGAERAGGVTCHVVHAAPVRSLIEAAQDADLLVVGARGRGGFAGLLLGSVSDQVTRHAPCPVTVVRSQRKD</sequence>
<proteinExistence type="inferred from homology"/>
<dbReference type="CDD" id="cd00293">
    <property type="entry name" value="USP-like"/>
    <property type="match status" value="1"/>
</dbReference>
<dbReference type="SUPFAM" id="SSF52402">
    <property type="entry name" value="Adenine nucleotide alpha hydrolases-like"/>
    <property type="match status" value="1"/>
</dbReference>
<organism evidence="3 4">
    <name type="scientific">Modestobacter caceresii</name>
    <dbReference type="NCBI Taxonomy" id="1522368"/>
    <lineage>
        <taxon>Bacteria</taxon>
        <taxon>Bacillati</taxon>
        <taxon>Actinomycetota</taxon>
        <taxon>Actinomycetes</taxon>
        <taxon>Geodermatophilales</taxon>
        <taxon>Geodermatophilaceae</taxon>
        <taxon>Modestobacter</taxon>
    </lineage>
</organism>
<gene>
    <name evidence="3" type="ORF">IN07_08890</name>
</gene>
<dbReference type="PANTHER" id="PTHR46268:SF6">
    <property type="entry name" value="UNIVERSAL STRESS PROTEIN UP12"/>
    <property type="match status" value="1"/>
</dbReference>
<evidence type="ECO:0000256" key="1">
    <source>
        <dbReference type="ARBA" id="ARBA00008791"/>
    </source>
</evidence>
<evidence type="ECO:0000313" key="3">
    <source>
        <dbReference type="EMBL" id="KGH47066.1"/>
    </source>
</evidence>
<dbReference type="PRINTS" id="PR01438">
    <property type="entry name" value="UNVRSLSTRESS"/>
</dbReference>
<comment type="caution">
    <text evidence="3">The sequence shown here is derived from an EMBL/GenBank/DDBJ whole genome shotgun (WGS) entry which is preliminary data.</text>
</comment>
<keyword evidence="4" id="KW-1185">Reference proteome</keyword>
<dbReference type="PANTHER" id="PTHR46268">
    <property type="entry name" value="STRESS RESPONSE PROTEIN NHAX"/>
    <property type="match status" value="1"/>
</dbReference>
<dbReference type="Proteomes" id="UP000029713">
    <property type="component" value="Unassembled WGS sequence"/>
</dbReference>
<evidence type="ECO:0000259" key="2">
    <source>
        <dbReference type="Pfam" id="PF00582"/>
    </source>
</evidence>
<dbReference type="STRING" id="1522368.IN07_08890"/>
<accession>A0A098YB92</accession>
<name>A0A098YB92_9ACTN</name>
<protein>
    <submittedName>
        <fullName evidence="3">Universal stress protein UspA</fullName>
    </submittedName>
</protein>
<comment type="similarity">
    <text evidence="1">Belongs to the universal stress protein A family.</text>
</comment>
<reference evidence="3 4" key="1">
    <citation type="submission" date="2014-07" db="EMBL/GenBank/DDBJ databases">
        <title>Biosystematic studies on Modestobacter strains isolated from extreme hyper-arid desert soil and from historic building.</title>
        <authorList>
            <person name="Bukarasam K."/>
            <person name="Bull A."/>
            <person name="Girard G."/>
            <person name="van Wezel G."/>
            <person name="Goodfellow M."/>
        </authorList>
    </citation>
    <scope>NUCLEOTIDE SEQUENCE [LARGE SCALE GENOMIC DNA]</scope>
    <source>
        <strain evidence="3 4">KNN45-2b</strain>
    </source>
</reference>
<feature type="domain" description="UspA" evidence="2">
    <location>
        <begin position="42"/>
        <end position="179"/>
    </location>
</feature>
<dbReference type="InterPro" id="IPR014729">
    <property type="entry name" value="Rossmann-like_a/b/a_fold"/>
</dbReference>
<dbReference type="Gene3D" id="3.40.50.620">
    <property type="entry name" value="HUPs"/>
    <property type="match status" value="1"/>
</dbReference>
<evidence type="ECO:0000313" key="4">
    <source>
        <dbReference type="Proteomes" id="UP000029713"/>
    </source>
</evidence>
<dbReference type="Pfam" id="PF00582">
    <property type="entry name" value="Usp"/>
    <property type="match status" value="1"/>
</dbReference>